<sequence length="76" mass="7594">QGREATTGDISTCVPTDVPCGGGQLYQECGRPCGRTCAELRLEGAGSCPALDGLCVPGCNCPPGLVLDDGGQCVPP</sequence>
<dbReference type="CDD" id="cd19941">
    <property type="entry name" value="TIL"/>
    <property type="match status" value="1"/>
</dbReference>
<feature type="domain" description="TIL" evidence="4">
    <location>
        <begin position="20"/>
        <end position="76"/>
    </location>
</feature>
<accession>A0A7L0DPV2</accession>
<dbReference type="Pfam" id="PF01826">
    <property type="entry name" value="TIL"/>
    <property type="match status" value="1"/>
</dbReference>
<dbReference type="InterPro" id="IPR050780">
    <property type="entry name" value="Mucin_vWF_Thrombospondin_sf"/>
</dbReference>
<proteinExistence type="predicted"/>
<dbReference type="EMBL" id="VXAI01001379">
    <property type="protein sequence ID" value="NXJ72755.1"/>
    <property type="molecule type" value="Genomic_DNA"/>
</dbReference>
<comment type="subcellular location">
    <subcellularLocation>
        <location evidence="1">Secreted</location>
    </subcellularLocation>
</comment>
<dbReference type="Proteomes" id="UP000545435">
    <property type="component" value="Unassembled WGS sequence"/>
</dbReference>
<feature type="non-terminal residue" evidence="5">
    <location>
        <position position="76"/>
    </location>
</feature>
<feature type="non-terminal residue" evidence="5">
    <location>
        <position position="1"/>
    </location>
</feature>
<keyword evidence="3" id="KW-1015">Disulfide bond</keyword>
<protein>
    <submittedName>
        <fullName evidence="5">SSPO protein</fullName>
    </submittedName>
</protein>
<dbReference type="PANTHER" id="PTHR11339">
    <property type="entry name" value="EXTRACELLULAR MATRIX GLYCOPROTEIN RELATED"/>
    <property type="match status" value="1"/>
</dbReference>
<dbReference type="InterPro" id="IPR002919">
    <property type="entry name" value="TIL_dom"/>
</dbReference>
<comment type="caution">
    <text evidence="5">The sequence shown here is derived from an EMBL/GenBank/DDBJ whole genome shotgun (WGS) entry which is preliminary data.</text>
</comment>
<dbReference type="PANTHER" id="PTHR11339:SF396">
    <property type="entry name" value="SCO-SPONDIN"/>
    <property type="match status" value="1"/>
</dbReference>
<evidence type="ECO:0000256" key="2">
    <source>
        <dbReference type="ARBA" id="ARBA00022525"/>
    </source>
</evidence>
<keyword evidence="2" id="KW-0964">Secreted</keyword>
<gene>
    <name evidence="5" type="primary">Sspo_2</name>
    <name evidence="5" type="ORF">ROSBEN_R15375</name>
</gene>
<dbReference type="InterPro" id="IPR036084">
    <property type="entry name" value="Ser_inhib-like_sf"/>
</dbReference>
<dbReference type="GO" id="GO:0031012">
    <property type="term" value="C:extracellular matrix"/>
    <property type="evidence" value="ECO:0007669"/>
    <property type="project" value="TreeGrafter"/>
</dbReference>
<dbReference type="GO" id="GO:0005615">
    <property type="term" value="C:extracellular space"/>
    <property type="evidence" value="ECO:0007669"/>
    <property type="project" value="TreeGrafter"/>
</dbReference>
<reference evidence="5 6" key="1">
    <citation type="submission" date="2019-09" db="EMBL/GenBank/DDBJ databases">
        <title>Bird 10,000 Genomes (B10K) Project - Family phase.</title>
        <authorList>
            <person name="Zhang G."/>
        </authorList>
    </citation>
    <scope>NUCLEOTIDE SEQUENCE [LARGE SCALE GENOMIC DNA]</scope>
    <source>
        <strain evidence="5">B10K-DU-006-20</strain>
        <tissue evidence="5">Mixed tissue sample</tissue>
    </source>
</reference>
<dbReference type="AlphaFoldDB" id="A0A7L0DPV2"/>
<evidence type="ECO:0000256" key="1">
    <source>
        <dbReference type="ARBA" id="ARBA00004613"/>
    </source>
</evidence>
<organism evidence="5 6">
    <name type="scientific">Rostratula benghalensis</name>
    <name type="common">greater painted-snipe</name>
    <dbReference type="NCBI Taxonomy" id="118793"/>
    <lineage>
        <taxon>Eukaryota</taxon>
        <taxon>Metazoa</taxon>
        <taxon>Chordata</taxon>
        <taxon>Craniata</taxon>
        <taxon>Vertebrata</taxon>
        <taxon>Euteleostomi</taxon>
        <taxon>Archelosauria</taxon>
        <taxon>Archosauria</taxon>
        <taxon>Dinosauria</taxon>
        <taxon>Saurischia</taxon>
        <taxon>Theropoda</taxon>
        <taxon>Coelurosauria</taxon>
        <taxon>Aves</taxon>
        <taxon>Neognathae</taxon>
        <taxon>Neoaves</taxon>
        <taxon>Charadriiformes</taxon>
        <taxon>Rostratulidae</taxon>
        <taxon>Rostratula</taxon>
    </lineage>
</organism>
<dbReference type="FunFam" id="2.10.25.10:FF:000055">
    <property type="entry name" value="alpha-tectorin isoform X1"/>
    <property type="match status" value="1"/>
</dbReference>
<evidence type="ECO:0000313" key="5">
    <source>
        <dbReference type="EMBL" id="NXJ72755.1"/>
    </source>
</evidence>
<keyword evidence="6" id="KW-1185">Reference proteome</keyword>
<dbReference type="Gene3D" id="2.10.25.10">
    <property type="entry name" value="Laminin"/>
    <property type="match status" value="1"/>
</dbReference>
<evidence type="ECO:0000313" key="6">
    <source>
        <dbReference type="Proteomes" id="UP000545435"/>
    </source>
</evidence>
<name>A0A7L0DPV2_9CHAR</name>
<dbReference type="SUPFAM" id="SSF57567">
    <property type="entry name" value="Serine protease inhibitors"/>
    <property type="match status" value="1"/>
</dbReference>
<evidence type="ECO:0000256" key="3">
    <source>
        <dbReference type="ARBA" id="ARBA00023157"/>
    </source>
</evidence>
<evidence type="ECO:0000259" key="4">
    <source>
        <dbReference type="Pfam" id="PF01826"/>
    </source>
</evidence>